<keyword evidence="3" id="KW-0808">Transferase</keyword>
<keyword evidence="1" id="KW-1133">Transmembrane helix</keyword>
<feature type="domain" description="Acyltransferase 3" evidence="2">
    <location>
        <begin position="7"/>
        <end position="300"/>
    </location>
</feature>
<keyword evidence="3" id="KW-0012">Acyltransferase</keyword>
<feature type="transmembrane region" description="Helical" evidence="1">
    <location>
        <begin position="227"/>
        <end position="245"/>
    </location>
</feature>
<feature type="transmembrane region" description="Helical" evidence="1">
    <location>
        <begin position="172"/>
        <end position="190"/>
    </location>
</feature>
<dbReference type="Pfam" id="PF01757">
    <property type="entry name" value="Acyl_transf_3"/>
    <property type="match status" value="1"/>
</dbReference>
<keyword evidence="1" id="KW-0812">Transmembrane</keyword>
<feature type="transmembrane region" description="Helical" evidence="1">
    <location>
        <begin position="143"/>
        <end position="160"/>
    </location>
</feature>
<evidence type="ECO:0000313" key="4">
    <source>
        <dbReference type="Proteomes" id="UP000183954"/>
    </source>
</evidence>
<feature type="transmembrane region" description="Helical" evidence="1">
    <location>
        <begin position="286"/>
        <end position="307"/>
    </location>
</feature>
<dbReference type="AlphaFoldDB" id="A0A1M5RVT4"/>
<dbReference type="OrthoDB" id="1938901at2"/>
<feature type="transmembrane region" description="Helical" evidence="1">
    <location>
        <begin position="12"/>
        <end position="28"/>
    </location>
</feature>
<dbReference type="GO" id="GO:0016787">
    <property type="term" value="F:hydrolase activity"/>
    <property type="evidence" value="ECO:0007669"/>
    <property type="project" value="UniProtKB-KW"/>
</dbReference>
<dbReference type="Proteomes" id="UP000183954">
    <property type="component" value="Unassembled WGS sequence"/>
</dbReference>
<proteinExistence type="predicted"/>
<evidence type="ECO:0000313" key="3">
    <source>
        <dbReference type="EMBL" id="SHH29903.1"/>
    </source>
</evidence>
<dbReference type="RefSeq" id="WP_073027837.1">
    <property type="nucleotide sequence ID" value="NZ_FQXJ01000003.1"/>
</dbReference>
<feature type="transmembrane region" description="Helical" evidence="1">
    <location>
        <begin position="34"/>
        <end position="59"/>
    </location>
</feature>
<feature type="transmembrane region" description="Helical" evidence="1">
    <location>
        <begin position="254"/>
        <end position="274"/>
    </location>
</feature>
<keyword evidence="1" id="KW-0472">Membrane</keyword>
<organism evidence="3 4">
    <name type="scientific">Desulfosporosinus lacus DSM 15449</name>
    <dbReference type="NCBI Taxonomy" id="1121420"/>
    <lineage>
        <taxon>Bacteria</taxon>
        <taxon>Bacillati</taxon>
        <taxon>Bacillota</taxon>
        <taxon>Clostridia</taxon>
        <taxon>Eubacteriales</taxon>
        <taxon>Desulfitobacteriaceae</taxon>
        <taxon>Desulfosporosinus</taxon>
    </lineage>
</organism>
<feature type="transmembrane region" description="Helical" evidence="1">
    <location>
        <begin position="118"/>
        <end position="136"/>
    </location>
</feature>
<sequence>MNKRSSEQLKGIAILLVVFGHLFVTKFINSQNAAFGYLGAQGVAIFLILSGYGMTTSFLKNGIDHKFLVRRLRTVLLPYSLVTLIWFLYDYTKGIIYPTWTIALSLIGLDFQFTLDATMWYISFILMWYLVFYLVFSLKLPNVLKVGLLFGFAYLLRYHSRVSFTEPVYWQWGLHAVMFPLGALFALVRLQNLSEKIITILFSFSGIAGLAVYFINLKDNALGLGPYMLSNLGFAIATVSLMIILERFGLYSRLLGFIGSISYEIYLFEAVFMYKLCLPYVLPNKVLSLSLYILVLIGSSLLLKNVLRFSLSAVSRKLSLNREEVQGQGLSG</sequence>
<dbReference type="EMBL" id="FQXJ01000003">
    <property type="protein sequence ID" value="SHH29903.1"/>
    <property type="molecule type" value="Genomic_DNA"/>
</dbReference>
<reference evidence="4" key="1">
    <citation type="submission" date="2016-11" db="EMBL/GenBank/DDBJ databases">
        <authorList>
            <person name="Varghese N."/>
            <person name="Submissions S."/>
        </authorList>
    </citation>
    <scope>NUCLEOTIDE SEQUENCE [LARGE SCALE GENOMIC DNA]</scope>
    <source>
        <strain evidence="4">DSM 15449</strain>
    </source>
</reference>
<protein>
    <submittedName>
        <fullName evidence="3">Peptidoglycan/LPS O-acetylase OafA/YrhL, contains acyltransferase and SGNH-hydrolase domains</fullName>
    </submittedName>
</protein>
<dbReference type="InterPro" id="IPR002656">
    <property type="entry name" value="Acyl_transf_3_dom"/>
</dbReference>
<feature type="transmembrane region" description="Helical" evidence="1">
    <location>
        <begin position="197"/>
        <end position="215"/>
    </location>
</feature>
<name>A0A1M5RVT4_9FIRM</name>
<accession>A0A1M5RVT4</accession>
<keyword evidence="3" id="KW-0378">Hydrolase</keyword>
<dbReference type="GO" id="GO:0016747">
    <property type="term" value="F:acyltransferase activity, transferring groups other than amino-acyl groups"/>
    <property type="evidence" value="ECO:0007669"/>
    <property type="project" value="InterPro"/>
</dbReference>
<dbReference type="STRING" id="1121420.SAMN02746098_00663"/>
<evidence type="ECO:0000256" key="1">
    <source>
        <dbReference type="SAM" id="Phobius"/>
    </source>
</evidence>
<keyword evidence="4" id="KW-1185">Reference proteome</keyword>
<feature type="transmembrane region" description="Helical" evidence="1">
    <location>
        <begin position="71"/>
        <end position="89"/>
    </location>
</feature>
<evidence type="ECO:0000259" key="2">
    <source>
        <dbReference type="Pfam" id="PF01757"/>
    </source>
</evidence>
<gene>
    <name evidence="3" type="ORF">SAMN02746098_00663</name>
</gene>